<dbReference type="RefSeq" id="WP_341696618.1">
    <property type="nucleotide sequence ID" value="NZ_JBBYHR010000004.1"/>
</dbReference>
<reference evidence="2 3" key="1">
    <citation type="submission" date="2024-04" db="EMBL/GenBank/DDBJ databases">
        <title>Flavobacterium sp. DGU11 16S ribosomal RNA gene Genome sequencing and assembly.</title>
        <authorList>
            <person name="Park S."/>
        </authorList>
    </citation>
    <scope>NUCLEOTIDE SEQUENCE [LARGE SCALE GENOMIC DNA]</scope>
    <source>
        <strain evidence="2 3">DGU11</strain>
    </source>
</reference>
<evidence type="ECO:0000313" key="3">
    <source>
        <dbReference type="Proteomes" id="UP001464555"/>
    </source>
</evidence>
<sequence>MNLDIQKIIDDALAGGGNISRQQIKVTVNGKRMNLNDNDSDDDDDDGPVKCPRCGNIKSGISNICDSCQYIFESDLLKSQLEELRGLITELKNFRKGTPDDYNELLTDIDSQIETITMSYGNNPEIKSMLQSHAKEKETIVKAHKSKKQMSGILSKGLLIFTILGITTYIMQRPDKAPTTSEKIEQYIKEKNIGKAKALLPDITGFAEKTNFQATLQQMELDSLIGAKDYDGALEVVNLEPSVIERDTQIEKILTIEITELIKSKEFDKARKRVEIIDDTYSRDKLKEKISLAEKLKK</sequence>
<keyword evidence="1" id="KW-0472">Membrane</keyword>
<dbReference type="EMBL" id="JBBYHR010000004">
    <property type="protein sequence ID" value="MEL1244300.1"/>
    <property type="molecule type" value="Genomic_DNA"/>
</dbReference>
<dbReference type="Proteomes" id="UP001464555">
    <property type="component" value="Unassembled WGS sequence"/>
</dbReference>
<feature type="transmembrane region" description="Helical" evidence="1">
    <location>
        <begin position="153"/>
        <end position="171"/>
    </location>
</feature>
<keyword evidence="1" id="KW-1133">Transmembrane helix</keyword>
<organism evidence="2 3">
    <name type="scientific">Flavobacterium arundinis</name>
    <dbReference type="NCBI Taxonomy" id="3139143"/>
    <lineage>
        <taxon>Bacteria</taxon>
        <taxon>Pseudomonadati</taxon>
        <taxon>Bacteroidota</taxon>
        <taxon>Flavobacteriia</taxon>
        <taxon>Flavobacteriales</taxon>
        <taxon>Flavobacteriaceae</taxon>
        <taxon>Flavobacterium</taxon>
    </lineage>
</organism>
<keyword evidence="1" id="KW-0812">Transmembrane</keyword>
<dbReference type="SUPFAM" id="SSF58100">
    <property type="entry name" value="Bacterial hemolysins"/>
    <property type="match status" value="1"/>
</dbReference>
<keyword evidence="3" id="KW-1185">Reference proteome</keyword>
<name>A0ABU9HWM5_9FLAO</name>
<gene>
    <name evidence="2" type="ORF">AAEO56_08525</name>
</gene>
<evidence type="ECO:0000256" key="1">
    <source>
        <dbReference type="SAM" id="Phobius"/>
    </source>
</evidence>
<protein>
    <submittedName>
        <fullName evidence="2">Uncharacterized protein</fullName>
    </submittedName>
</protein>
<proteinExistence type="predicted"/>
<accession>A0ABU9HWM5</accession>
<comment type="caution">
    <text evidence="2">The sequence shown here is derived from an EMBL/GenBank/DDBJ whole genome shotgun (WGS) entry which is preliminary data.</text>
</comment>
<evidence type="ECO:0000313" key="2">
    <source>
        <dbReference type="EMBL" id="MEL1244300.1"/>
    </source>
</evidence>